<dbReference type="Proteomes" id="UP000032221">
    <property type="component" value="Unassembled WGS sequence"/>
</dbReference>
<accession>A0A0D1LAE9</accession>
<keyword evidence="3" id="KW-1185">Reference proteome</keyword>
<comment type="caution">
    <text evidence="2">The sequence shown here is derived from an EMBL/GenBank/DDBJ whole genome shotgun (WGS) entry which is preliminary data.</text>
</comment>
<gene>
    <name evidence="2" type="ORF">TL10_20735</name>
</gene>
<feature type="transmembrane region" description="Helical" evidence="1">
    <location>
        <begin position="55"/>
        <end position="75"/>
    </location>
</feature>
<evidence type="ECO:0000313" key="2">
    <source>
        <dbReference type="EMBL" id="KIU15127.1"/>
    </source>
</evidence>
<evidence type="ECO:0000313" key="3">
    <source>
        <dbReference type="Proteomes" id="UP000032221"/>
    </source>
</evidence>
<sequence>MSTHHTIDLEHTLSAIGRRVFDEVWIGPARRYPTAVAVVVLAVSAGICWSETHRWVLKVVAVLFTLAAVASATALWRKRFRVCCAALYLSGVATAAGFGAVWWCQTSPARVAVWWPLAGFVAAAVLAVCWLGVALTPLDRSQPDMRAKAAGN</sequence>
<reference evidence="2 3" key="1">
    <citation type="submission" date="2015-01" db="EMBL/GenBank/DDBJ databases">
        <title>Genome sequence of Mycobacterium llatzerense and Mycobacterium immunogenum recovered from brain abscess.</title>
        <authorList>
            <person name="Greninger A.L."/>
            <person name="Langelier C."/>
            <person name="Cunningham G."/>
            <person name="Chiu C.Y."/>
            <person name="Miller S."/>
        </authorList>
    </citation>
    <scope>NUCLEOTIDE SEQUENCE [LARGE SCALE GENOMIC DNA]</scope>
    <source>
        <strain evidence="2 3">CLUC14</strain>
    </source>
</reference>
<dbReference type="OrthoDB" id="4751223at2"/>
<dbReference type="EMBL" id="JXST01000032">
    <property type="protein sequence ID" value="KIU15127.1"/>
    <property type="molecule type" value="Genomic_DNA"/>
</dbReference>
<protein>
    <recommendedName>
        <fullName evidence="4">Transmembrane protein</fullName>
    </recommendedName>
</protein>
<dbReference type="RefSeq" id="WP_043987151.1">
    <property type="nucleotide sequence ID" value="NZ_JXST01000032.1"/>
</dbReference>
<feature type="transmembrane region" description="Helical" evidence="1">
    <location>
        <begin position="82"/>
        <end position="103"/>
    </location>
</feature>
<keyword evidence="1" id="KW-1133">Transmembrane helix</keyword>
<dbReference type="AlphaFoldDB" id="A0A0D1LAE9"/>
<dbReference type="PATRIC" id="fig|280871.6.peg.4295"/>
<keyword evidence="1" id="KW-0472">Membrane</keyword>
<feature type="transmembrane region" description="Helical" evidence="1">
    <location>
        <begin position="115"/>
        <end position="138"/>
    </location>
</feature>
<name>A0A0D1LAE9_9MYCO</name>
<proteinExistence type="predicted"/>
<evidence type="ECO:0008006" key="4">
    <source>
        <dbReference type="Google" id="ProtNLM"/>
    </source>
</evidence>
<organism evidence="2 3">
    <name type="scientific">Mycolicibacterium llatzerense</name>
    <dbReference type="NCBI Taxonomy" id="280871"/>
    <lineage>
        <taxon>Bacteria</taxon>
        <taxon>Bacillati</taxon>
        <taxon>Actinomycetota</taxon>
        <taxon>Actinomycetes</taxon>
        <taxon>Mycobacteriales</taxon>
        <taxon>Mycobacteriaceae</taxon>
        <taxon>Mycolicibacterium</taxon>
    </lineage>
</organism>
<evidence type="ECO:0000256" key="1">
    <source>
        <dbReference type="SAM" id="Phobius"/>
    </source>
</evidence>
<keyword evidence="1" id="KW-0812">Transmembrane</keyword>